<evidence type="ECO:0000313" key="15">
    <source>
        <dbReference type="EMBL" id="KAF4384211.1"/>
    </source>
</evidence>
<feature type="chain" id="PRO_5036204987" description="Defensin-like domain-containing protein" evidence="6">
    <location>
        <begin position="18"/>
        <end position="84"/>
    </location>
</feature>
<evidence type="ECO:0000313" key="8">
    <source>
        <dbReference type="EMBL" id="KAF4353795.1"/>
    </source>
</evidence>
<dbReference type="Pfam" id="PF24552">
    <property type="entry name" value="Defensin"/>
    <property type="match status" value="1"/>
</dbReference>
<dbReference type="InterPro" id="IPR056373">
    <property type="entry name" value="Defensin-like_dom"/>
</dbReference>
<gene>
    <name evidence="13" type="ORF">F8388_001447</name>
    <name evidence="14" type="ORF">F8388_001448</name>
    <name evidence="15" type="ORF">F8388_001449</name>
    <name evidence="11" type="ORF">G4B88_000879</name>
    <name evidence="12" type="ORF">G4B88_000880</name>
    <name evidence="8" type="ORF">G4B88_008663</name>
    <name evidence="9" type="ORF">G4B88_008664</name>
    <name evidence="10" type="ORF">G4B88_008665</name>
</gene>
<dbReference type="EMBL" id="JAATIQ010000362">
    <property type="protein sequence ID" value="KAF4359887.1"/>
    <property type="molecule type" value="Genomic_DNA"/>
</dbReference>
<comment type="caution">
    <text evidence="10">The sequence shown here is derived from an EMBL/GenBank/DDBJ whole genome shotgun (WGS) entry which is preliminary data.</text>
</comment>
<dbReference type="EMBL" id="JAATIP010000049">
    <property type="protein sequence ID" value="KAF4384209.1"/>
    <property type="molecule type" value="Genomic_DNA"/>
</dbReference>
<protein>
    <recommendedName>
        <fullName evidence="7">Defensin-like domain-containing protein</fullName>
    </recommendedName>
</protein>
<dbReference type="EMBL" id="JAATIQ010000494">
    <property type="protein sequence ID" value="KAF4353797.1"/>
    <property type="molecule type" value="Genomic_DNA"/>
</dbReference>
<evidence type="ECO:0000313" key="10">
    <source>
        <dbReference type="EMBL" id="KAF4353797.1"/>
    </source>
</evidence>
<evidence type="ECO:0000256" key="4">
    <source>
        <dbReference type="ARBA" id="ARBA00022821"/>
    </source>
</evidence>
<evidence type="ECO:0000313" key="13">
    <source>
        <dbReference type="EMBL" id="KAF4384209.1"/>
    </source>
</evidence>
<dbReference type="EMBL" id="JAATIQ010000362">
    <property type="protein sequence ID" value="KAF4359886.1"/>
    <property type="molecule type" value="Genomic_DNA"/>
</dbReference>
<comment type="similarity">
    <text evidence="1">Belongs to the DEFL family.</text>
</comment>
<name>A0A7J6E5W2_CANSA</name>
<sequence length="84" mass="9084">MGLGLQKFLMIFVIAMAFVSLEFRCSNAGGDVVEIAPKPVNPDCFVKCSSTFGNHECIADCNSRMFSYGSCQPDNSCCCVTVLN</sequence>
<accession>A0A7J6E5W2</accession>
<keyword evidence="5" id="KW-1015">Disulfide bond</keyword>
<evidence type="ECO:0000313" key="11">
    <source>
        <dbReference type="EMBL" id="KAF4359886.1"/>
    </source>
</evidence>
<evidence type="ECO:0000313" key="14">
    <source>
        <dbReference type="EMBL" id="KAF4384210.1"/>
    </source>
</evidence>
<keyword evidence="17" id="KW-1185">Reference proteome</keyword>
<dbReference type="EMBL" id="JAATIQ010000494">
    <property type="protein sequence ID" value="KAF4353796.1"/>
    <property type="molecule type" value="Genomic_DNA"/>
</dbReference>
<evidence type="ECO:0000256" key="3">
    <source>
        <dbReference type="ARBA" id="ARBA00022577"/>
    </source>
</evidence>
<dbReference type="EMBL" id="JAATIP010000049">
    <property type="protein sequence ID" value="KAF4384210.1"/>
    <property type="molecule type" value="Genomic_DNA"/>
</dbReference>
<evidence type="ECO:0000256" key="2">
    <source>
        <dbReference type="ARBA" id="ARBA00022529"/>
    </source>
</evidence>
<keyword evidence="3" id="KW-0295">Fungicide</keyword>
<evidence type="ECO:0000256" key="1">
    <source>
        <dbReference type="ARBA" id="ARBA00006722"/>
    </source>
</evidence>
<dbReference type="EMBL" id="JAATIP010000049">
    <property type="protein sequence ID" value="KAF4384211.1"/>
    <property type="molecule type" value="Genomic_DNA"/>
</dbReference>
<feature type="domain" description="Defensin-like" evidence="7">
    <location>
        <begin position="41"/>
        <end position="79"/>
    </location>
</feature>
<keyword evidence="2" id="KW-0929">Antimicrobial</keyword>
<evidence type="ECO:0000259" key="7">
    <source>
        <dbReference type="Pfam" id="PF24552"/>
    </source>
</evidence>
<evidence type="ECO:0000256" key="6">
    <source>
        <dbReference type="SAM" id="SignalP"/>
    </source>
</evidence>
<dbReference type="Proteomes" id="UP000525078">
    <property type="component" value="Unassembled WGS sequence"/>
</dbReference>
<dbReference type="EMBL" id="JAATIQ010000494">
    <property type="protein sequence ID" value="KAF4353795.1"/>
    <property type="molecule type" value="Genomic_DNA"/>
</dbReference>
<evidence type="ECO:0000313" key="12">
    <source>
        <dbReference type="EMBL" id="KAF4359887.1"/>
    </source>
</evidence>
<evidence type="ECO:0000313" key="16">
    <source>
        <dbReference type="Proteomes" id="UP000525078"/>
    </source>
</evidence>
<keyword evidence="6" id="KW-0732">Signal</keyword>
<dbReference type="Proteomes" id="UP000583929">
    <property type="component" value="Unassembled WGS sequence"/>
</dbReference>
<organism evidence="10 17">
    <name type="scientific">Cannabis sativa</name>
    <name type="common">Hemp</name>
    <name type="synonym">Marijuana</name>
    <dbReference type="NCBI Taxonomy" id="3483"/>
    <lineage>
        <taxon>Eukaryota</taxon>
        <taxon>Viridiplantae</taxon>
        <taxon>Streptophyta</taxon>
        <taxon>Embryophyta</taxon>
        <taxon>Tracheophyta</taxon>
        <taxon>Spermatophyta</taxon>
        <taxon>Magnoliopsida</taxon>
        <taxon>eudicotyledons</taxon>
        <taxon>Gunneridae</taxon>
        <taxon>Pentapetalae</taxon>
        <taxon>rosids</taxon>
        <taxon>fabids</taxon>
        <taxon>Rosales</taxon>
        <taxon>Cannabaceae</taxon>
        <taxon>Cannabis</taxon>
    </lineage>
</organism>
<dbReference type="GO" id="GO:0031640">
    <property type="term" value="P:killing of cells of another organism"/>
    <property type="evidence" value="ECO:0007669"/>
    <property type="project" value="UniProtKB-KW"/>
</dbReference>
<evidence type="ECO:0000256" key="5">
    <source>
        <dbReference type="ARBA" id="ARBA00023157"/>
    </source>
</evidence>
<dbReference type="AlphaFoldDB" id="A0A7J6E5W2"/>
<reference evidence="16 17" key="1">
    <citation type="journal article" date="2020" name="bioRxiv">
        <title>Sequence and annotation of 42 cannabis genomes reveals extensive copy number variation in cannabinoid synthesis and pathogen resistance genes.</title>
        <authorList>
            <person name="Mckernan K.J."/>
            <person name="Helbert Y."/>
            <person name="Kane L.T."/>
            <person name="Ebling H."/>
            <person name="Zhang L."/>
            <person name="Liu B."/>
            <person name="Eaton Z."/>
            <person name="Mclaughlin S."/>
            <person name="Kingan S."/>
            <person name="Baybayan P."/>
            <person name="Concepcion G."/>
            <person name="Jordan M."/>
            <person name="Riva A."/>
            <person name="Barbazuk W."/>
            <person name="Harkins T."/>
        </authorList>
    </citation>
    <scope>NUCLEOTIDE SEQUENCE [LARGE SCALE GENOMIC DNA]</scope>
    <source>
        <strain evidence="16 17">cv. Jamaican Lion 4</strain>
        <strain evidence="10">Father</strain>
        <strain evidence="13">Mother</strain>
        <tissue evidence="10">Leaf</tissue>
    </source>
</reference>
<evidence type="ECO:0000313" key="9">
    <source>
        <dbReference type="EMBL" id="KAF4353796.1"/>
    </source>
</evidence>
<feature type="signal peptide" evidence="6">
    <location>
        <begin position="1"/>
        <end position="17"/>
    </location>
</feature>
<evidence type="ECO:0000313" key="17">
    <source>
        <dbReference type="Proteomes" id="UP000583929"/>
    </source>
</evidence>
<keyword evidence="4" id="KW-0611">Plant defense</keyword>
<dbReference type="GO" id="GO:0050832">
    <property type="term" value="P:defense response to fungus"/>
    <property type="evidence" value="ECO:0007669"/>
    <property type="project" value="UniProtKB-KW"/>
</dbReference>
<proteinExistence type="inferred from homology"/>